<dbReference type="HAMAP" id="MF_03001">
    <property type="entry name" value="eIF3b"/>
    <property type="match status" value="1"/>
</dbReference>
<dbReference type="EMBL" id="DF237553">
    <property type="protein sequence ID" value="GAQ90137.1"/>
    <property type="molecule type" value="Genomic_DNA"/>
</dbReference>
<dbReference type="GO" id="GO:0033290">
    <property type="term" value="C:eukaryotic 48S preinitiation complex"/>
    <property type="evidence" value="ECO:0007669"/>
    <property type="project" value="UniProtKB-UniRule"/>
</dbReference>
<keyword evidence="3 6" id="KW-0396">Initiation factor</keyword>
<gene>
    <name evidence="10" type="ORF">KFL_006040090</name>
</gene>
<dbReference type="CDD" id="cd12278">
    <property type="entry name" value="RRM_eIF3B"/>
    <property type="match status" value="1"/>
</dbReference>
<sequence length="716" mass="82173">MADVMAPPTPPHEVAAKDDITLDIDWSQVNLDEIQLPPGDDLGIHSDEEEDDEPDLETESGFGNIIVVDNLPEVPPEKYEKLVGVIRKIFARTGTIRENGLWMPVDEETKQSKGYAFIEYNTPQEADVTKEQTDEYKLDKNHVFKVTKFDDFDKYSKVPDQYVAPEKKPYQTKEDLLWWLQDERARDQFVIRYAAETEVYWNDARLGKPDLVYHRPVWTESFVQWSPLGSYIATVHRPGAAIWGGESWGRLARFAHPQVRLLDFSPGEKYLVTYSSQEPANPRDTQKVTLSIWDIRSGKKLREIAGNANDFAVGGAAGVAGIQWPIFHWAGGKEDKYFARLGKNAISVYDTKDMGLLDKKSVKAEGVASFSWSPLEPLLALYTPETQSGNNPARVSLVAIPSRVELRQKNLFSVSECKMYWHPAGEYLAVKVDRYTKTKKSTYPGFELFRIKERDIPIEVLEIENKNEKVVAFAWEPKGHRFALIHGEGPRPDVSFYSMKSKTGQDKLTLLTTLKAKQANALYWSPQGKFIVLAGLKAINGQLEFFNVDELETMATGEHYMATDVDWDPTGRFVATSVTAVQPMENGFQVWSFQGKLLYRVTRDRFFQFLWRPRPASLLDASTEAEILKNLKDLSKKYLEEDEAAEQGQNKELLEKRRQLMDEFKARQEHWHKFYEEERELRRSLRDGDESDDEEDYEYEEVEVEEVIAVTEEIVG</sequence>
<feature type="compositionally biased region" description="Basic and acidic residues" evidence="8">
    <location>
        <begin position="678"/>
        <end position="688"/>
    </location>
</feature>
<feature type="region of interest" description="Disordered" evidence="8">
    <location>
        <begin position="33"/>
        <end position="59"/>
    </location>
</feature>
<dbReference type="InterPro" id="IPR012677">
    <property type="entry name" value="Nucleotide-bd_a/b_plait_sf"/>
</dbReference>
<evidence type="ECO:0000313" key="10">
    <source>
        <dbReference type="EMBL" id="GAQ90137.1"/>
    </source>
</evidence>
<proteinExistence type="inferred from homology"/>
<organism evidence="10 11">
    <name type="scientific">Klebsormidium nitens</name>
    <name type="common">Green alga</name>
    <name type="synonym">Ulothrix nitens</name>
    <dbReference type="NCBI Taxonomy" id="105231"/>
    <lineage>
        <taxon>Eukaryota</taxon>
        <taxon>Viridiplantae</taxon>
        <taxon>Streptophyta</taxon>
        <taxon>Klebsormidiophyceae</taxon>
        <taxon>Klebsormidiales</taxon>
        <taxon>Klebsormidiaceae</taxon>
        <taxon>Klebsormidium</taxon>
    </lineage>
</organism>
<keyword evidence="11" id="KW-1185">Reference proteome</keyword>
<protein>
    <recommendedName>
        <fullName evidence="6 7">Eukaryotic translation initiation factor 3 subunit B</fullName>
        <shortName evidence="6 7">eIF3b</shortName>
    </recommendedName>
    <alternativeName>
        <fullName evidence="6">eIF-3-eta</fullName>
    </alternativeName>
    <alternativeName>
        <fullName evidence="6">eIF3 p110</fullName>
    </alternativeName>
</protein>
<dbReference type="InterPro" id="IPR013979">
    <property type="entry name" value="TIF_beta_prop-like"/>
</dbReference>
<feature type="compositionally biased region" description="Acidic residues" evidence="8">
    <location>
        <begin position="47"/>
        <end position="58"/>
    </location>
</feature>
<evidence type="ECO:0000256" key="7">
    <source>
        <dbReference type="PIRNR" id="PIRNR036424"/>
    </source>
</evidence>
<comment type="similarity">
    <text evidence="6 7">Belongs to the eIF-3 subunit B family.</text>
</comment>
<dbReference type="Proteomes" id="UP000054558">
    <property type="component" value="Unassembled WGS sequence"/>
</dbReference>
<dbReference type="PANTHER" id="PTHR14068:SF0">
    <property type="entry name" value="EUKARYOTIC TRANSLATION INITIATION FACTOR 3 SUBUNIT B"/>
    <property type="match status" value="1"/>
</dbReference>
<dbReference type="SUPFAM" id="SSF82171">
    <property type="entry name" value="DPP6 N-terminal domain-like"/>
    <property type="match status" value="1"/>
</dbReference>
<comment type="function">
    <text evidence="7">Component of the eukaryotic translation initiation factor 3 (eIF-3) complex, which is involved in protein synthesis and, together with other initiation factors, stimulates binding of mRNA and methionyl-tRNAi to the 40S ribosome.</text>
</comment>
<comment type="subcellular location">
    <subcellularLocation>
        <location evidence="1 6 7">Cytoplasm</location>
    </subcellularLocation>
</comment>
<accession>A0A1Y1IND9</accession>
<evidence type="ECO:0000256" key="2">
    <source>
        <dbReference type="ARBA" id="ARBA00022490"/>
    </source>
</evidence>
<dbReference type="GO" id="GO:0031369">
    <property type="term" value="F:translation initiation factor binding"/>
    <property type="evidence" value="ECO:0007669"/>
    <property type="project" value="InterPro"/>
</dbReference>
<evidence type="ECO:0000256" key="6">
    <source>
        <dbReference type="HAMAP-Rule" id="MF_03001"/>
    </source>
</evidence>
<feature type="region of interest" description="Disordered" evidence="8">
    <location>
        <begin position="678"/>
        <end position="701"/>
    </location>
</feature>
<dbReference type="OrthoDB" id="10250414at2759"/>
<dbReference type="SUPFAM" id="SSF54928">
    <property type="entry name" value="RNA-binding domain, RBD"/>
    <property type="match status" value="1"/>
</dbReference>
<feature type="compositionally biased region" description="Acidic residues" evidence="8">
    <location>
        <begin position="689"/>
        <end position="701"/>
    </location>
</feature>
<comment type="function">
    <text evidence="6">RNA-binding component of the eukaryotic translation initiation factor 3 (eIF-3) complex, which is involved in protein synthesis of a specialized repertoire of mRNAs and, together with other initiation factors, stimulates binding of mRNA and methionyl-tRNAi to the 40S ribosome. The eIF-3 complex specifically targets and initiates translation of a subset of mRNAs involved in cell proliferation.</text>
</comment>
<dbReference type="FunFam" id="2.130.10.10:FF:000260">
    <property type="entry name" value="Eukaryotic translation initiation factor 3 subunit B"/>
    <property type="match status" value="1"/>
</dbReference>
<dbReference type="InterPro" id="IPR015943">
    <property type="entry name" value="WD40/YVTN_repeat-like_dom_sf"/>
</dbReference>
<dbReference type="PROSITE" id="PS50102">
    <property type="entry name" value="RRM"/>
    <property type="match status" value="1"/>
</dbReference>
<name>A0A1Y1IND9_KLENI</name>
<dbReference type="AlphaFoldDB" id="A0A1Y1IND9"/>
<dbReference type="Pfam" id="PF08662">
    <property type="entry name" value="eIF2A"/>
    <property type="match status" value="1"/>
</dbReference>
<dbReference type="PANTHER" id="PTHR14068">
    <property type="entry name" value="EUKARYOTIC TRANSLATION INITIATION FACTOR 3 EIF3 -RELATED"/>
    <property type="match status" value="1"/>
</dbReference>
<dbReference type="GO" id="GO:0016282">
    <property type="term" value="C:eukaryotic 43S preinitiation complex"/>
    <property type="evidence" value="ECO:0007669"/>
    <property type="project" value="UniProtKB-UniRule"/>
</dbReference>
<dbReference type="InterPro" id="IPR034363">
    <property type="entry name" value="eIF3B_RRM"/>
</dbReference>
<dbReference type="InterPro" id="IPR035979">
    <property type="entry name" value="RBD_domain_sf"/>
</dbReference>
<evidence type="ECO:0000313" key="11">
    <source>
        <dbReference type="Proteomes" id="UP000054558"/>
    </source>
</evidence>
<evidence type="ECO:0000256" key="4">
    <source>
        <dbReference type="ARBA" id="ARBA00022884"/>
    </source>
</evidence>
<reference evidence="10 11" key="1">
    <citation type="journal article" date="2014" name="Nat. Commun.">
        <title>Klebsormidium flaccidum genome reveals primary factors for plant terrestrial adaptation.</title>
        <authorList>
            <person name="Hori K."/>
            <person name="Maruyama F."/>
            <person name="Fujisawa T."/>
            <person name="Togashi T."/>
            <person name="Yamamoto N."/>
            <person name="Seo M."/>
            <person name="Sato S."/>
            <person name="Yamada T."/>
            <person name="Mori H."/>
            <person name="Tajima N."/>
            <person name="Moriyama T."/>
            <person name="Ikeuchi M."/>
            <person name="Watanabe M."/>
            <person name="Wada H."/>
            <person name="Kobayashi K."/>
            <person name="Saito M."/>
            <person name="Masuda T."/>
            <person name="Sasaki-Sekimoto Y."/>
            <person name="Mashiguchi K."/>
            <person name="Awai K."/>
            <person name="Shimojima M."/>
            <person name="Masuda S."/>
            <person name="Iwai M."/>
            <person name="Nobusawa T."/>
            <person name="Narise T."/>
            <person name="Kondo S."/>
            <person name="Saito H."/>
            <person name="Sato R."/>
            <person name="Murakawa M."/>
            <person name="Ihara Y."/>
            <person name="Oshima-Yamada Y."/>
            <person name="Ohtaka K."/>
            <person name="Satoh M."/>
            <person name="Sonobe K."/>
            <person name="Ishii M."/>
            <person name="Ohtani R."/>
            <person name="Kanamori-Sato M."/>
            <person name="Honoki R."/>
            <person name="Miyazaki D."/>
            <person name="Mochizuki H."/>
            <person name="Umetsu J."/>
            <person name="Higashi K."/>
            <person name="Shibata D."/>
            <person name="Kamiya Y."/>
            <person name="Sato N."/>
            <person name="Nakamura Y."/>
            <person name="Tabata S."/>
            <person name="Ida S."/>
            <person name="Kurokawa K."/>
            <person name="Ohta H."/>
        </authorList>
    </citation>
    <scope>NUCLEOTIDE SEQUENCE [LARGE SCALE GENOMIC DNA]</scope>
    <source>
        <strain evidence="10 11">NIES-2285</strain>
    </source>
</reference>
<dbReference type="Gene3D" id="2.130.10.10">
    <property type="entry name" value="YVTN repeat-like/Quinoprotein amine dehydrogenase"/>
    <property type="match status" value="2"/>
</dbReference>
<dbReference type="PIRSF" id="PIRSF036424">
    <property type="entry name" value="eIF3b"/>
    <property type="match status" value="1"/>
</dbReference>
<dbReference type="InterPro" id="IPR011400">
    <property type="entry name" value="EIF3B"/>
</dbReference>
<dbReference type="Gene3D" id="3.30.70.330">
    <property type="match status" value="1"/>
</dbReference>
<feature type="domain" description="RRM" evidence="9">
    <location>
        <begin position="64"/>
        <end position="151"/>
    </location>
</feature>
<dbReference type="InterPro" id="IPR000504">
    <property type="entry name" value="RRM_dom"/>
</dbReference>
<keyword evidence="4 6" id="KW-0694">RNA-binding</keyword>
<dbReference type="FunFam" id="2.130.10.10:FF:000286">
    <property type="entry name" value="Eukaryotic translation initiation factor 3 subunit B"/>
    <property type="match status" value="1"/>
</dbReference>
<evidence type="ECO:0000256" key="3">
    <source>
        <dbReference type="ARBA" id="ARBA00022540"/>
    </source>
</evidence>
<dbReference type="GO" id="GO:0001732">
    <property type="term" value="P:formation of cytoplasmic translation initiation complex"/>
    <property type="evidence" value="ECO:0007669"/>
    <property type="project" value="UniProtKB-UniRule"/>
</dbReference>
<dbReference type="STRING" id="105231.A0A1Y1IND9"/>
<dbReference type="Pfam" id="PF00076">
    <property type="entry name" value="RRM_1"/>
    <property type="match status" value="1"/>
</dbReference>
<dbReference type="FunFam" id="3.30.70.330:FF:000235">
    <property type="entry name" value="Eukaryotic translation initiation factor 3 subunit B"/>
    <property type="match status" value="1"/>
</dbReference>
<evidence type="ECO:0000256" key="8">
    <source>
        <dbReference type="SAM" id="MobiDB-lite"/>
    </source>
</evidence>
<dbReference type="OMA" id="LWGGPQF"/>
<dbReference type="GO" id="GO:0003723">
    <property type="term" value="F:RNA binding"/>
    <property type="evidence" value="ECO:0007669"/>
    <property type="project" value="UniProtKB-UniRule"/>
</dbReference>
<keyword evidence="2 6" id="KW-0963">Cytoplasm</keyword>
<dbReference type="GO" id="GO:0003743">
    <property type="term" value="F:translation initiation factor activity"/>
    <property type="evidence" value="ECO:0007669"/>
    <property type="project" value="UniProtKB-UniRule"/>
</dbReference>
<dbReference type="GO" id="GO:0005852">
    <property type="term" value="C:eukaryotic translation initiation factor 3 complex"/>
    <property type="evidence" value="ECO:0000318"/>
    <property type="project" value="GO_Central"/>
</dbReference>
<comment type="subunit">
    <text evidence="6 7">Component of the eukaryotic translation initiation factor 3 (eIF-3) complex.</text>
</comment>
<evidence type="ECO:0000256" key="5">
    <source>
        <dbReference type="ARBA" id="ARBA00022917"/>
    </source>
</evidence>
<evidence type="ECO:0000259" key="9">
    <source>
        <dbReference type="PROSITE" id="PS50102"/>
    </source>
</evidence>
<keyword evidence="5 6" id="KW-0648">Protein biosynthesis</keyword>
<evidence type="ECO:0000256" key="1">
    <source>
        <dbReference type="ARBA" id="ARBA00004496"/>
    </source>
</evidence>
<dbReference type="SMART" id="SM00360">
    <property type="entry name" value="RRM"/>
    <property type="match status" value="1"/>
</dbReference>
<dbReference type="GO" id="GO:0006413">
    <property type="term" value="P:translational initiation"/>
    <property type="evidence" value="ECO:0000318"/>
    <property type="project" value="GO_Central"/>
</dbReference>